<protein>
    <recommendedName>
        <fullName evidence="3">cAMP-binding domain of CRP or a regulatory subunit of cAMP-dependent protein kinases</fullName>
    </recommendedName>
</protein>
<evidence type="ECO:0000313" key="1">
    <source>
        <dbReference type="EMBL" id="SMO97234.1"/>
    </source>
</evidence>
<name>A0A521FM95_9SPHI</name>
<dbReference type="AlphaFoldDB" id="A0A521FM95"/>
<organism evidence="1 2">
    <name type="scientific">Pedobacter westerhofensis</name>
    <dbReference type="NCBI Taxonomy" id="425512"/>
    <lineage>
        <taxon>Bacteria</taxon>
        <taxon>Pseudomonadati</taxon>
        <taxon>Bacteroidota</taxon>
        <taxon>Sphingobacteriia</taxon>
        <taxon>Sphingobacteriales</taxon>
        <taxon>Sphingobacteriaceae</taxon>
        <taxon>Pedobacter</taxon>
    </lineage>
</organism>
<sequence>MTQFDLQSPKHQFVTSFTSFLAQTECNYYTEAMSDSLILYIHVDQLNLLYRQSHQWERFGRLVAETAYHTVMRNTEGFLFKKAEDRYLEMLEQHPDIFSSIPLYHIASYLGIQGPSLSRIRKRLVHK</sequence>
<keyword evidence="2" id="KW-1185">Reference proteome</keyword>
<gene>
    <name evidence="1" type="ORF">SAMN06265348_1141</name>
</gene>
<dbReference type="EMBL" id="FXTN01000014">
    <property type="protein sequence ID" value="SMO97234.1"/>
    <property type="molecule type" value="Genomic_DNA"/>
</dbReference>
<evidence type="ECO:0000313" key="2">
    <source>
        <dbReference type="Proteomes" id="UP000320300"/>
    </source>
</evidence>
<proteinExistence type="predicted"/>
<dbReference type="Proteomes" id="UP000320300">
    <property type="component" value="Unassembled WGS sequence"/>
</dbReference>
<dbReference type="Gene3D" id="2.60.120.10">
    <property type="entry name" value="Jelly Rolls"/>
    <property type="match status" value="1"/>
</dbReference>
<evidence type="ECO:0008006" key="3">
    <source>
        <dbReference type="Google" id="ProtNLM"/>
    </source>
</evidence>
<reference evidence="1 2" key="1">
    <citation type="submission" date="2017-05" db="EMBL/GenBank/DDBJ databases">
        <authorList>
            <person name="Varghese N."/>
            <person name="Submissions S."/>
        </authorList>
    </citation>
    <scope>NUCLEOTIDE SEQUENCE [LARGE SCALE GENOMIC DNA]</scope>
    <source>
        <strain evidence="1 2">DSM 19036</strain>
    </source>
</reference>
<accession>A0A521FM95</accession>
<dbReference type="InterPro" id="IPR014710">
    <property type="entry name" value="RmlC-like_jellyroll"/>
</dbReference>